<reference evidence="8 9" key="1">
    <citation type="submission" date="2016-10" db="EMBL/GenBank/DDBJ databases">
        <title>Complete Genome Sequence of Peptococcaceae strain DCMF.</title>
        <authorList>
            <person name="Edwards R.J."/>
            <person name="Holland S.I."/>
            <person name="Deshpande N.P."/>
            <person name="Wong Y.K."/>
            <person name="Ertan H."/>
            <person name="Manefield M."/>
            <person name="Russell T.L."/>
            <person name="Lee M.J."/>
        </authorList>
    </citation>
    <scope>NUCLEOTIDE SEQUENCE [LARGE SCALE GENOMIC DNA]</scope>
    <source>
        <strain evidence="8 9">DCMF</strain>
    </source>
</reference>
<organism evidence="8 9">
    <name type="scientific">Formimonas warabiya</name>
    <dbReference type="NCBI Taxonomy" id="1761012"/>
    <lineage>
        <taxon>Bacteria</taxon>
        <taxon>Bacillati</taxon>
        <taxon>Bacillota</taxon>
        <taxon>Clostridia</taxon>
        <taxon>Eubacteriales</taxon>
        <taxon>Peptococcaceae</taxon>
        <taxon>Candidatus Formimonas</taxon>
    </lineage>
</organism>
<proteinExistence type="inferred from homology"/>
<sequence>MTFIPQNYITPTVKNLPPSGIRKFFDLVSGAKDIISLGVGEPDFVSPWHVREACVYSLEKGYTMYTSNFGLPELRSAIAKYLDKRFDVLYDDKKEIIVTVGASEAVDMALRTICSPGDEILIPEPCYVSYKPCVVLAGAVPVAIPTSDVDEFKLTPEVIETYITPRTKGIVISYPNNPTGAIMTREELAAISKVLIKHNLVVISDEIYAELTYAGTHTCIASLPDMKDRTILISGMSKAFAMTGWRIGYVAAHEDFIQNMVKIHQYTMLCAPIMGQKAAIEAFSSCFDEVSRMIEEYDQRRRIILKRMRDMGLSVVEPKGAFYIFPSIKNTGLSSEEFAGRLLKEGKVAVVPGSAFAECGEGFIRCSYASSVKQIMEAMDRMERFVSKLIN</sequence>
<dbReference type="AlphaFoldDB" id="A0A3G1KPK0"/>
<protein>
    <recommendedName>
        <fullName evidence="6">Aminotransferase</fullName>
        <ecNumber evidence="6">2.6.1.-</ecNumber>
    </recommendedName>
</protein>
<evidence type="ECO:0000256" key="3">
    <source>
        <dbReference type="ARBA" id="ARBA00022576"/>
    </source>
</evidence>
<keyword evidence="4 6" id="KW-0808">Transferase</keyword>
<keyword evidence="3 6" id="KW-0032">Aminotransferase</keyword>
<dbReference type="InterPro" id="IPR004838">
    <property type="entry name" value="NHTrfase_class1_PyrdxlP-BS"/>
</dbReference>
<accession>A0A3G1KPK0</accession>
<evidence type="ECO:0000313" key="9">
    <source>
        <dbReference type="Proteomes" id="UP000323521"/>
    </source>
</evidence>
<dbReference type="OrthoDB" id="9803354at2"/>
<dbReference type="InterPro" id="IPR015424">
    <property type="entry name" value="PyrdxlP-dep_Trfase"/>
</dbReference>
<dbReference type="RefSeq" id="WP_148133558.1">
    <property type="nucleotide sequence ID" value="NZ_CP017634.1"/>
</dbReference>
<dbReference type="EMBL" id="CP017634">
    <property type="protein sequence ID" value="ATW24366.1"/>
    <property type="molecule type" value="Genomic_DNA"/>
</dbReference>
<dbReference type="PRINTS" id="PR00753">
    <property type="entry name" value="ACCSYNTHASE"/>
</dbReference>
<dbReference type="FunFam" id="3.40.640.10:FF:000033">
    <property type="entry name" value="Aspartate aminotransferase"/>
    <property type="match status" value="1"/>
</dbReference>
<comment type="similarity">
    <text evidence="2 6">Belongs to the class-I pyridoxal-phosphate-dependent aminotransferase family.</text>
</comment>
<dbReference type="SUPFAM" id="SSF53383">
    <property type="entry name" value="PLP-dependent transferases"/>
    <property type="match status" value="1"/>
</dbReference>
<dbReference type="GO" id="GO:0030170">
    <property type="term" value="F:pyridoxal phosphate binding"/>
    <property type="evidence" value="ECO:0007669"/>
    <property type="project" value="InterPro"/>
</dbReference>
<dbReference type="KEGG" id="fwa:DCMF_05825"/>
<feature type="domain" description="Aminotransferase class I/classII large" evidence="7">
    <location>
        <begin position="32"/>
        <end position="381"/>
    </location>
</feature>
<dbReference type="InterPro" id="IPR050596">
    <property type="entry name" value="AspAT/PAT-like"/>
</dbReference>
<dbReference type="Proteomes" id="UP000323521">
    <property type="component" value="Chromosome"/>
</dbReference>
<evidence type="ECO:0000256" key="5">
    <source>
        <dbReference type="ARBA" id="ARBA00022898"/>
    </source>
</evidence>
<evidence type="ECO:0000256" key="1">
    <source>
        <dbReference type="ARBA" id="ARBA00001933"/>
    </source>
</evidence>
<dbReference type="Pfam" id="PF00155">
    <property type="entry name" value="Aminotran_1_2"/>
    <property type="match status" value="1"/>
</dbReference>
<evidence type="ECO:0000259" key="7">
    <source>
        <dbReference type="Pfam" id="PF00155"/>
    </source>
</evidence>
<dbReference type="GO" id="GO:0006520">
    <property type="term" value="P:amino acid metabolic process"/>
    <property type="evidence" value="ECO:0007669"/>
    <property type="project" value="InterPro"/>
</dbReference>
<keyword evidence="5" id="KW-0663">Pyridoxal phosphate</keyword>
<dbReference type="Gene3D" id="3.40.640.10">
    <property type="entry name" value="Type I PLP-dependent aspartate aminotransferase-like (Major domain)"/>
    <property type="match status" value="1"/>
</dbReference>
<dbReference type="PANTHER" id="PTHR46383:SF3">
    <property type="entry name" value="ASPARTATE AMINOTRANSFERASE-RELATED"/>
    <property type="match status" value="1"/>
</dbReference>
<dbReference type="InterPro" id="IPR015422">
    <property type="entry name" value="PyrdxlP-dep_Trfase_small"/>
</dbReference>
<gene>
    <name evidence="8" type="ORF">DCMF_05825</name>
</gene>
<name>A0A3G1KPK0_FORW1</name>
<evidence type="ECO:0000256" key="4">
    <source>
        <dbReference type="ARBA" id="ARBA00022679"/>
    </source>
</evidence>
<dbReference type="InterPro" id="IPR004839">
    <property type="entry name" value="Aminotransferase_I/II_large"/>
</dbReference>
<evidence type="ECO:0000256" key="6">
    <source>
        <dbReference type="RuleBase" id="RU000481"/>
    </source>
</evidence>
<comment type="cofactor">
    <cofactor evidence="1 6">
        <name>pyridoxal 5'-phosphate</name>
        <dbReference type="ChEBI" id="CHEBI:597326"/>
    </cofactor>
</comment>
<dbReference type="PANTHER" id="PTHR46383">
    <property type="entry name" value="ASPARTATE AMINOTRANSFERASE"/>
    <property type="match status" value="1"/>
</dbReference>
<dbReference type="GO" id="GO:0008483">
    <property type="term" value="F:transaminase activity"/>
    <property type="evidence" value="ECO:0007669"/>
    <property type="project" value="UniProtKB-KW"/>
</dbReference>
<dbReference type="CDD" id="cd00609">
    <property type="entry name" value="AAT_like"/>
    <property type="match status" value="1"/>
</dbReference>
<dbReference type="InterPro" id="IPR015421">
    <property type="entry name" value="PyrdxlP-dep_Trfase_major"/>
</dbReference>
<keyword evidence="9" id="KW-1185">Reference proteome</keyword>
<dbReference type="PROSITE" id="PS00105">
    <property type="entry name" value="AA_TRANSFER_CLASS_1"/>
    <property type="match status" value="1"/>
</dbReference>
<evidence type="ECO:0000313" key="8">
    <source>
        <dbReference type="EMBL" id="ATW24366.1"/>
    </source>
</evidence>
<dbReference type="Gene3D" id="3.90.1150.10">
    <property type="entry name" value="Aspartate Aminotransferase, domain 1"/>
    <property type="match status" value="1"/>
</dbReference>
<dbReference type="EC" id="2.6.1.-" evidence="6"/>
<evidence type="ECO:0000256" key="2">
    <source>
        <dbReference type="ARBA" id="ARBA00007441"/>
    </source>
</evidence>